<proteinExistence type="predicted"/>
<evidence type="ECO:0000256" key="1">
    <source>
        <dbReference type="ARBA" id="ARBA00004141"/>
    </source>
</evidence>
<dbReference type="SUPFAM" id="SSF144091">
    <property type="entry name" value="Rhomboid-like"/>
    <property type="match status" value="1"/>
</dbReference>
<feature type="transmembrane region" description="Helical" evidence="5">
    <location>
        <begin position="182"/>
        <end position="204"/>
    </location>
</feature>
<keyword evidence="6" id="KW-0378">Hydrolase</keyword>
<keyword evidence="6" id="KW-0645">Protease</keyword>
<dbReference type="OrthoDB" id="9778756at2"/>
<organism evidence="6 7">
    <name type="scientific">Acetitomaculum ruminis DSM 5522</name>
    <dbReference type="NCBI Taxonomy" id="1120918"/>
    <lineage>
        <taxon>Bacteria</taxon>
        <taxon>Bacillati</taxon>
        <taxon>Bacillota</taxon>
        <taxon>Clostridia</taxon>
        <taxon>Lachnospirales</taxon>
        <taxon>Lachnospiraceae</taxon>
        <taxon>Acetitomaculum</taxon>
    </lineage>
</organism>
<feature type="transmembrane region" description="Helical" evidence="5">
    <location>
        <begin position="21"/>
        <end position="45"/>
    </location>
</feature>
<keyword evidence="2 5" id="KW-0812">Transmembrane</keyword>
<accession>A0A1I0V215</accession>
<feature type="transmembrane region" description="Helical" evidence="5">
    <location>
        <begin position="99"/>
        <end position="121"/>
    </location>
</feature>
<dbReference type="AlphaFoldDB" id="A0A1I0V215"/>
<dbReference type="RefSeq" id="WP_092869833.1">
    <property type="nucleotide sequence ID" value="NZ_FOJY01000001.1"/>
</dbReference>
<evidence type="ECO:0000313" key="6">
    <source>
        <dbReference type="EMBL" id="SFA70331.1"/>
    </source>
</evidence>
<evidence type="ECO:0000256" key="2">
    <source>
        <dbReference type="ARBA" id="ARBA00022692"/>
    </source>
</evidence>
<gene>
    <name evidence="6" type="ORF">SAMN05216249_101115</name>
</gene>
<dbReference type="InterPro" id="IPR035952">
    <property type="entry name" value="Rhomboid-like_sf"/>
</dbReference>
<feature type="transmembrane region" description="Helical" evidence="5">
    <location>
        <begin position="65"/>
        <end position="87"/>
    </location>
</feature>
<feature type="transmembrane region" description="Helical" evidence="5">
    <location>
        <begin position="127"/>
        <end position="147"/>
    </location>
</feature>
<evidence type="ECO:0000256" key="5">
    <source>
        <dbReference type="SAM" id="Phobius"/>
    </source>
</evidence>
<dbReference type="Proteomes" id="UP000198838">
    <property type="component" value="Unassembled WGS sequence"/>
</dbReference>
<feature type="transmembrane region" description="Helical" evidence="5">
    <location>
        <begin position="154"/>
        <end position="176"/>
    </location>
</feature>
<keyword evidence="4 5" id="KW-0472">Membrane</keyword>
<protein>
    <submittedName>
        <fullName evidence="6">Membrane associated serine protease, rhomboid family</fullName>
    </submittedName>
</protein>
<reference evidence="6 7" key="1">
    <citation type="submission" date="2016-10" db="EMBL/GenBank/DDBJ databases">
        <authorList>
            <person name="de Groot N.N."/>
        </authorList>
    </citation>
    <scope>NUCLEOTIDE SEQUENCE [LARGE SCALE GENOMIC DNA]</scope>
    <source>
        <strain evidence="6 7">DSM 5522</strain>
    </source>
</reference>
<evidence type="ECO:0000256" key="3">
    <source>
        <dbReference type="ARBA" id="ARBA00022989"/>
    </source>
</evidence>
<dbReference type="STRING" id="1120918.SAMN05216249_101115"/>
<dbReference type="GO" id="GO:0016020">
    <property type="term" value="C:membrane"/>
    <property type="evidence" value="ECO:0007669"/>
    <property type="project" value="UniProtKB-SubCell"/>
</dbReference>
<keyword evidence="7" id="KW-1185">Reference proteome</keyword>
<name>A0A1I0V215_9FIRM</name>
<dbReference type="GO" id="GO:0008233">
    <property type="term" value="F:peptidase activity"/>
    <property type="evidence" value="ECO:0007669"/>
    <property type="project" value="UniProtKB-KW"/>
</dbReference>
<sequence>MDFISKMERKFGRFAIPNLTAWLIGVYAVGYLIYYLANPLLYYLYLEPYMIFHYGQVWRLVTWIFTPPSASNIFVVLIMMLFYYSIGTNLENTWGAFRYNLYLIGGMLFTLIGAIVMYFALGQPVLLGGYFSTYYINTSIFLAFAVLYPNMQVLLYFIIPIKIKWLAYLYGAYLIYDIITANIVGKVAIVVSMLNFLIFFLLVLKRKKSGIYGNYKSYNSQRARRDFKRDFNKRFNEGSFGGNTGSFNRGRQQVTKHKCAICGRTENDGDELEFRFCSKCNGNYEYCQDHLFTHVHRK</sequence>
<dbReference type="GO" id="GO:0006508">
    <property type="term" value="P:proteolysis"/>
    <property type="evidence" value="ECO:0007669"/>
    <property type="project" value="UniProtKB-KW"/>
</dbReference>
<comment type="subcellular location">
    <subcellularLocation>
        <location evidence="1">Membrane</location>
        <topology evidence="1">Multi-pass membrane protein</topology>
    </subcellularLocation>
</comment>
<evidence type="ECO:0000256" key="4">
    <source>
        <dbReference type="ARBA" id="ARBA00023136"/>
    </source>
</evidence>
<evidence type="ECO:0000313" key="7">
    <source>
        <dbReference type="Proteomes" id="UP000198838"/>
    </source>
</evidence>
<dbReference type="Gene3D" id="1.20.1540.10">
    <property type="entry name" value="Rhomboid-like"/>
    <property type="match status" value="1"/>
</dbReference>
<dbReference type="EMBL" id="FOJY01000001">
    <property type="protein sequence ID" value="SFA70331.1"/>
    <property type="molecule type" value="Genomic_DNA"/>
</dbReference>
<keyword evidence="3 5" id="KW-1133">Transmembrane helix</keyword>